<dbReference type="Gene3D" id="3.40.50.1000">
    <property type="entry name" value="HAD superfamily/HAD-like"/>
    <property type="match status" value="1"/>
</dbReference>
<evidence type="ECO:0000256" key="6">
    <source>
        <dbReference type="SAM" id="Phobius"/>
    </source>
</evidence>
<feature type="transmembrane region" description="Helical" evidence="6">
    <location>
        <begin position="657"/>
        <end position="678"/>
    </location>
</feature>
<dbReference type="SUPFAM" id="SSF81653">
    <property type="entry name" value="Calcium ATPase, transduction domain A"/>
    <property type="match status" value="1"/>
</dbReference>
<sequence>MAKNSQYSGLSYSEVEVRKARGDVNEGLPPMTRSFKQIFLENSLTLFNFINIIIAGFVVYTGSYKNLLFLGVIIVNTTIGIFQELRAKKSIDNLSLLTQSKVSVIRNNQEEQVLQEEVVMNDIVMLKRGQQVVVDGIVLATEGMECDESQLTGESDAVVKQVGDAVFSGSFLVSGSALIEATKVGKASYASKLTAEAKGEKSIYSELVHTMKKIIRILTFGIIPVGALLFTSSMIGDMTVNQAILGSTAAMIGMIPEGLVLLTTVALAVGVIRLTQKKVLVKTMGSIETLARVDILCLDKTGTLTSGDLKIVKTESTGSSSLEDLGRMISHVAHDLAEDNATGQALMTSYPQEENSWEVRSKIPFSSVRKWSAVEYQSQGSFVIGAPEYLFGQLDHQLMKGINEGTNNGLRVLAVASSSKGLKEQELPEELQLEGLIFLEDEIRPEAPKTLAYFIEQEVDICIISGDHPQTVAQIAERAGVKNSQQLVDMSQVGPNVDFVDLVKKYRVFGRVSPEQKRSLVKAMQEIGLTVGMTGDGVNDILALKQADCSIVMANGSDAVKGIADFVLLDSNFDSMVGVVLEGRKVVNNIQRVASLYLTKTIYSLILALVFIFIAAPYPFQPIQLSPISTLTVGIPSFFLALRPNIAPLKGRFFQNVLEPAIASGLSVVIFTLTLLVLGKQFNWTYEETSTITVWLTGMVCFVALYYVAKPINWKIIGMISVLASIFILLFLVFGELFSLVNLFQWHLAIVYLPLMAVVIPLFYSLKKVTHHLLGNHQKNHAEVS</sequence>
<feature type="transmembrane region" description="Helical" evidence="6">
    <location>
        <begin position="38"/>
        <end position="61"/>
    </location>
</feature>
<dbReference type="Gene3D" id="3.40.1110.10">
    <property type="entry name" value="Calcium-transporting ATPase, cytoplasmic domain N"/>
    <property type="match status" value="1"/>
</dbReference>
<reference evidence="8 9" key="1">
    <citation type="submission" date="2017-05" db="EMBL/GenBank/DDBJ databases">
        <title>Vagococcus spp. assemblies.</title>
        <authorList>
            <person name="Gulvik C.A."/>
        </authorList>
    </citation>
    <scope>NUCLEOTIDE SEQUENCE [LARGE SCALE GENOMIC DNA]</scope>
    <source>
        <strain evidence="8 9">NCFB 2777</strain>
    </source>
</reference>
<dbReference type="PRINTS" id="PR00120">
    <property type="entry name" value="HATPASE"/>
</dbReference>
<dbReference type="Proteomes" id="UP000287239">
    <property type="component" value="Unassembled WGS sequence"/>
</dbReference>
<accession>A0A429ZTC8</accession>
<dbReference type="PANTHER" id="PTHR42861">
    <property type="entry name" value="CALCIUM-TRANSPORTING ATPASE"/>
    <property type="match status" value="1"/>
</dbReference>
<dbReference type="Gene3D" id="2.70.150.10">
    <property type="entry name" value="Calcium-transporting ATPase, cytoplasmic transduction domain A"/>
    <property type="match status" value="1"/>
</dbReference>
<dbReference type="GeneID" id="98567410"/>
<dbReference type="Pfam" id="PF00702">
    <property type="entry name" value="Hydrolase"/>
    <property type="match status" value="1"/>
</dbReference>
<feature type="transmembrane region" description="Helical" evidence="6">
    <location>
        <begin position="214"/>
        <end position="236"/>
    </location>
</feature>
<dbReference type="EMBL" id="NGJU01000004">
    <property type="protein sequence ID" value="RST96991.1"/>
    <property type="molecule type" value="Genomic_DNA"/>
</dbReference>
<dbReference type="OrthoDB" id="9760364at2"/>
<dbReference type="AlphaFoldDB" id="A0A429ZTC8"/>
<dbReference type="GO" id="GO:0005524">
    <property type="term" value="F:ATP binding"/>
    <property type="evidence" value="ECO:0007669"/>
    <property type="project" value="InterPro"/>
</dbReference>
<dbReference type="PRINTS" id="PR00119">
    <property type="entry name" value="CATATPASE"/>
</dbReference>
<dbReference type="InterPro" id="IPR023214">
    <property type="entry name" value="HAD_sf"/>
</dbReference>
<evidence type="ECO:0000256" key="2">
    <source>
        <dbReference type="ARBA" id="ARBA00022692"/>
    </source>
</evidence>
<dbReference type="InterPro" id="IPR023299">
    <property type="entry name" value="ATPase_P-typ_cyto_dom_N"/>
</dbReference>
<feature type="transmembrane region" description="Helical" evidence="6">
    <location>
        <begin position="248"/>
        <end position="272"/>
    </location>
</feature>
<dbReference type="SFLD" id="SFLDS00003">
    <property type="entry name" value="Haloacid_Dehalogenase"/>
    <property type="match status" value="1"/>
</dbReference>
<feature type="transmembrane region" description="Helical" evidence="6">
    <location>
        <begin position="626"/>
        <end position="645"/>
    </location>
</feature>
<dbReference type="GO" id="GO:0016020">
    <property type="term" value="C:membrane"/>
    <property type="evidence" value="ECO:0007669"/>
    <property type="project" value="UniProtKB-SubCell"/>
</dbReference>
<dbReference type="InterPro" id="IPR044492">
    <property type="entry name" value="P_typ_ATPase_HD_dom"/>
</dbReference>
<dbReference type="NCBIfam" id="TIGR01494">
    <property type="entry name" value="ATPase_P-type"/>
    <property type="match status" value="2"/>
</dbReference>
<dbReference type="Pfam" id="PF00122">
    <property type="entry name" value="E1-E2_ATPase"/>
    <property type="match status" value="1"/>
</dbReference>
<keyword evidence="9" id="KW-1185">Reference proteome</keyword>
<keyword evidence="5 6" id="KW-0472">Membrane</keyword>
<dbReference type="InterPro" id="IPR001757">
    <property type="entry name" value="P_typ_ATPase"/>
</dbReference>
<keyword evidence="3" id="KW-1278">Translocase</keyword>
<gene>
    <name evidence="8" type="ORF">CBF35_03440</name>
</gene>
<dbReference type="InterPro" id="IPR036412">
    <property type="entry name" value="HAD-like_sf"/>
</dbReference>
<evidence type="ECO:0000259" key="7">
    <source>
        <dbReference type="Pfam" id="PF00122"/>
    </source>
</evidence>
<keyword evidence="2 6" id="KW-0812">Transmembrane</keyword>
<comment type="subcellular location">
    <subcellularLocation>
        <location evidence="1">Membrane</location>
        <topology evidence="1">Multi-pass membrane protein</topology>
    </subcellularLocation>
</comment>
<evidence type="ECO:0000256" key="1">
    <source>
        <dbReference type="ARBA" id="ARBA00004141"/>
    </source>
</evidence>
<dbReference type="InterPro" id="IPR059000">
    <property type="entry name" value="ATPase_P-type_domA"/>
</dbReference>
<protein>
    <submittedName>
        <fullName evidence="8">Magnesium-transporting ATPase</fullName>
    </submittedName>
</protein>
<feature type="transmembrane region" description="Helical" evidence="6">
    <location>
        <begin position="690"/>
        <end position="709"/>
    </location>
</feature>
<dbReference type="SUPFAM" id="SSF56784">
    <property type="entry name" value="HAD-like"/>
    <property type="match status" value="1"/>
</dbReference>
<dbReference type="SUPFAM" id="SSF81665">
    <property type="entry name" value="Calcium ATPase, transmembrane domain M"/>
    <property type="match status" value="1"/>
</dbReference>
<evidence type="ECO:0000313" key="8">
    <source>
        <dbReference type="EMBL" id="RST96991.1"/>
    </source>
</evidence>
<name>A0A429ZTC8_9ENTE</name>
<dbReference type="SFLD" id="SFLDF00027">
    <property type="entry name" value="p-type_atpase"/>
    <property type="match status" value="1"/>
</dbReference>
<proteinExistence type="predicted"/>
<feature type="transmembrane region" description="Helical" evidence="6">
    <location>
        <begin position="67"/>
        <end position="85"/>
    </location>
</feature>
<comment type="caution">
    <text evidence="8">The sequence shown here is derived from an EMBL/GenBank/DDBJ whole genome shotgun (WGS) entry which is preliminary data.</text>
</comment>
<dbReference type="InterPro" id="IPR018303">
    <property type="entry name" value="ATPase_P-typ_P_site"/>
</dbReference>
<dbReference type="InterPro" id="IPR008250">
    <property type="entry name" value="ATPase_P-typ_transduc_dom_A_sf"/>
</dbReference>
<dbReference type="SFLD" id="SFLDG00002">
    <property type="entry name" value="C1.7:_P-type_atpase_like"/>
    <property type="match status" value="1"/>
</dbReference>
<dbReference type="PROSITE" id="PS00154">
    <property type="entry name" value="ATPASE_E1_E2"/>
    <property type="match status" value="1"/>
</dbReference>
<feature type="transmembrane region" description="Helical" evidence="6">
    <location>
        <begin position="716"/>
        <end position="738"/>
    </location>
</feature>
<feature type="transmembrane region" description="Helical" evidence="6">
    <location>
        <begin position="744"/>
        <end position="764"/>
    </location>
</feature>
<evidence type="ECO:0000256" key="4">
    <source>
        <dbReference type="ARBA" id="ARBA00022989"/>
    </source>
</evidence>
<dbReference type="InterPro" id="IPR023298">
    <property type="entry name" value="ATPase_P-typ_TM_dom_sf"/>
</dbReference>
<feature type="transmembrane region" description="Helical" evidence="6">
    <location>
        <begin position="602"/>
        <end position="620"/>
    </location>
</feature>
<dbReference type="RefSeq" id="WP_126778591.1">
    <property type="nucleotide sequence ID" value="NZ_NGJU01000004.1"/>
</dbReference>
<evidence type="ECO:0000313" key="9">
    <source>
        <dbReference type="Proteomes" id="UP000287239"/>
    </source>
</evidence>
<evidence type="ECO:0000256" key="5">
    <source>
        <dbReference type="ARBA" id="ARBA00023136"/>
    </source>
</evidence>
<evidence type="ECO:0000256" key="3">
    <source>
        <dbReference type="ARBA" id="ARBA00022967"/>
    </source>
</evidence>
<dbReference type="Gene3D" id="1.20.1110.10">
    <property type="entry name" value="Calcium-transporting ATPase, transmembrane domain"/>
    <property type="match status" value="1"/>
</dbReference>
<dbReference type="GO" id="GO:0016887">
    <property type="term" value="F:ATP hydrolysis activity"/>
    <property type="evidence" value="ECO:0007669"/>
    <property type="project" value="InterPro"/>
</dbReference>
<feature type="domain" description="P-type ATPase A" evidence="7">
    <location>
        <begin position="97"/>
        <end position="196"/>
    </location>
</feature>
<organism evidence="8 9">
    <name type="scientific">Vagococcus salmoninarum</name>
    <dbReference type="NCBI Taxonomy" id="2739"/>
    <lineage>
        <taxon>Bacteria</taxon>
        <taxon>Bacillati</taxon>
        <taxon>Bacillota</taxon>
        <taxon>Bacilli</taxon>
        <taxon>Lactobacillales</taxon>
        <taxon>Enterococcaceae</taxon>
        <taxon>Vagococcus</taxon>
    </lineage>
</organism>
<keyword evidence="4 6" id="KW-1133">Transmembrane helix</keyword>